<name>A0A2K8KA32_9RHOB</name>
<dbReference type="KEGG" id="rbg:BG454_11060"/>
<reference evidence="1 2" key="1">
    <citation type="submission" date="2017-11" db="EMBL/GenBank/DDBJ databases">
        <title>Revised Sequence and Annotation of the Rhodobaca barguzinensis strain alga05 Genome.</title>
        <authorList>
            <person name="Kopejtka K."/>
            <person name="Tomasch J.M."/>
            <person name="Bunk B."/>
            <person name="Koblizek M."/>
        </authorList>
    </citation>
    <scope>NUCLEOTIDE SEQUENCE [LARGE SCALE GENOMIC DNA]</scope>
    <source>
        <strain evidence="2">alga05</strain>
    </source>
</reference>
<dbReference type="Pfam" id="PF10094">
    <property type="entry name" value="DUF2332"/>
    <property type="match status" value="1"/>
</dbReference>
<proteinExistence type="predicted"/>
<dbReference type="Proteomes" id="UP000228948">
    <property type="component" value="Chromosome"/>
</dbReference>
<accession>A0A2K8KA32</accession>
<organism evidence="1 2">
    <name type="scientific">Roseinatronobacter bogoriensis subsp. barguzinensis</name>
    <dbReference type="NCBI Taxonomy" id="441209"/>
    <lineage>
        <taxon>Bacteria</taxon>
        <taxon>Pseudomonadati</taxon>
        <taxon>Pseudomonadota</taxon>
        <taxon>Alphaproteobacteria</taxon>
        <taxon>Rhodobacterales</taxon>
        <taxon>Paracoccaceae</taxon>
        <taxon>Roseinatronobacter</taxon>
    </lineage>
</organism>
<gene>
    <name evidence="1" type="ORF">BG454_11060</name>
</gene>
<dbReference type="STRING" id="441209.GCA_001870665_01992"/>
<sequence>MSFREHARAQATACAALGSPFMSRMLSILAEKLAPGSAVADRLLNWPADRLGPDAAALRLTGALHYLVLSGQAPMLARLYEKPDAATDSQLWRIVDAAMRLHGAEILQTLERAPQTNELRRSAVLIATAHWLSARFKLPLVLSELGSAAGLNLLWDSYTLEIGESRFGAKDRSVLLTPAWSGDLPEPVIPVIRARAGVDLNPLDPGSDRLRLLAYIWPDQPARLENTIRALDLAQERRPEIARANAIDWLEARLARPIPQAIHLVYHTITWQYFSPEDQARGLAMLARAGSRCRADEPLAHLSMEDDGNGPGAALTLHLWPEDRRFDLGRADFHGRWVDWKAPAP</sequence>
<evidence type="ECO:0000313" key="1">
    <source>
        <dbReference type="EMBL" id="ATX66284.1"/>
    </source>
</evidence>
<dbReference type="PIRSF" id="PIRSF012608">
    <property type="entry name" value="UCP012608"/>
    <property type="match status" value="1"/>
</dbReference>
<dbReference type="EMBL" id="CP024899">
    <property type="protein sequence ID" value="ATX66284.1"/>
    <property type="molecule type" value="Genomic_DNA"/>
</dbReference>
<dbReference type="InterPro" id="IPR011200">
    <property type="entry name" value="UCP012608"/>
</dbReference>
<dbReference type="RefSeq" id="WP_071480800.1">
    <property type="nucleotide sequence ID" value="NZ_CP024899.1"/>
</dbReference>
<dbReference type="AlphaFoldDB" id="A0A2K8KA32"/>
<evidence type="ECO:0000313" key="2">
    <source>
        <dbReference type="Proteomes" id="UP000228948"/>
    </source>
</evidence>
<dbReference type="OrthoDB" id="7666987at2"/>
<keyword evidence="2" id="KW-1185">Reference proteome</keyword>
<protein>
    <submittedName>
        <fullName evidence="1">DUF2332 domain-containing protein</fullName>
    </submittedName>
</protein>